<comment type="caution">
    <text evidence="1">The sequence shown here is derived from an EMBL/GenBank/DDBJ whole genome shotgun (WGS) entry which is preliminary data.</text>
</comment>
<feature type="non-terminal residue" evidence="1">
    <location>
        <position position="1"/>
    </location>
</feature>
<evidence type="ECO:0000313" key="1">
    <source>
        <dbReference type="EMBL" id="MEQ2216461.1"/>
    </source>
</evidence>
<dbReference type="Proteomes" id="UP001434883">
    <property type="component" value="Unassembled WGS sequence"/>
</dbReference>
<keyword evidence="2" id="KW-1185">Reference proteome</keyword>
<name>A0ABV0S8M8_9TELE</name>
<sequence length="105" mass="11737">DSDPSMYDDLSSLAIPPPVVEEESELERPREFPLGFEPLRSEQLAEMTVQSSPVVKDPFCSPLLAPDSMLKGLPPVHIVVKMHFFPSSYCFLSDACKVWRGNQTV</sequence>
<protein>
    <submittedName>
        <fullName evidence="1">Uncharacterized protein</fullName>
    </submittedName>
</protein>
<organism evidence="1 2">
    <name type="scientific">Xenoophorus captivus</name>
    <dbReference type="NCBI Taxonomy" id="1517983"/>
    <lineage>
        <taxon>Eukaryota</taxon>
        <taxon>Metazoa</taxon>
        <taxon>Chordata</taxon>
        <taxon>Craniata</taxon>
        <taxon>Vertebrata</taxon>
        <taxon>Euteleostomi</taxon>
        <taxon>Actinopterygii</taxon>
        <taxon>Neopterygii</taxon>
        <taxon>Teleostei</taxon>
        <taxon>Neoteleostei</taxon>
        <taxon>Acanthomorphata</taxon>
        <taxon>Ovalentaria</taxon>
        <taxon>Atherinomorphae</taxon>
        <taxon>Cyprinodontiformes</taxon>
        <taxon>Goodeidae</taxon>
        <taxon>Xenoophorus</taxon>
    </lineage>
</organism>
<proteinExistence type="predicted"/>
<dbReference type="EMBL" id="JAHRIN010070663">
    <property type="protein sequence ID" value="MEQ2216461.1"/>
    <property type="molecule type" value="Genomic_DNA"/>
</dbReference>
<evidence type="ECO:0000313" key="2">
    <source>
        <dbReference type="Proteomes" id="UP001434883"/>
    </source>
</evidence>
<accession>A0ABV0S8M8</accession>
<reference evidence="1 2" key="1">
    <citation type="submission" date="2021-06" db="EMBL/GenBank/DDBJ databases">
        <authorList>
            <person name="Palmer J.M."/>
        </authorList>
    </citation>
    <scope>NUCLEOTIDE SEQUENCE [LARGE SCALE GENOMIC DNA]</scope>
    <source>
        <strain evidence="1 2">XC_2019</strain>
        <tissue evidence="1">Muscle</tissue>
    </source>
</reference>
<gene>
    <name evidence="1" type="ORF">XENOCAPTIV_016590</name>
</gene>